<organism evidence="4 5">
    <name type="scientific">Paenibacillus spongiae</name>
    <dbReference type="NCBI Taxonomy" id="2909671"/>
    <lineage>
        <taxon>Bacteria</taxon>
        <taxon>Bacillati</taxon>
        <taxon>Bacillota</taxon>
        <taxon>Bacilli</taxon>
        <taxon>Bacillales</taxon>
        <taxon>Paenibacillaceae</taxon>
        <taxon>Paenibacillus</taxon>
    </lineage>
</organism>
<feature type="domain" description="Glycosyltransferase 2-like" evidence="2">
    <location>
        <begin position="6"/>
        <end position="116"/>
    </location>
</feature>
<dbReference type="RefSeq" id="WP_258385771.1">
    <property type="nucleotide sequence ID" value="NZ_CP091430.1"/>
</dbReference>
<evidence type="ECO:0000313" key="5">
    <source>
        <dbReference type="Proteomes" id="UP001057877"/>
    </source>
</evidence>
<keyword evidence="1 4" id="KW-0808">Transferase</keyword>
<dbReference type="InterPro" id="IPR001173">
    <property type="entry name" value="Glyco_trans_2-like"/>
</dbReference>
<gene>
    <name evidence="4" type="ORF">L1F29_30455</name>
</gene>
<dbReference type="PANTHER" id="PTHR43685:SF3">
    <property type="entry name" value="SLR2126 PROTEIN"/>
    <property type="match status" value="1"/>
</dbReference>
<dbReference type="Gene3D" id="3.90.550.10">
    <property type="entry name" value="Spore Coat Polysaccharide Biosynthesis Protein SpsA, Chain A"/>
    <property type="match status" value="1"/>
</dbReference>
<keyword evidence="5" id="KW-1185">Reference proteome</keyword>
<dbReference type="Pfam" id="PF02709">
    <property type="entry name" value="Glyco_transf_7C"/>
    <property type="match status" value="1"/>
</dbReference>
<dbReference type="Proteomes" id="UP001057877">
    <property type="component" value="Chromosome"/>
</dbReference>
<evidence type="ECO:0000259" key="2">
    <source>
        <dbReference type="Pfam" id="PF00535"/>
    </source>
</evidence>
<dbReference type="GO" id="GO:0016757">
    <property type="term" value="F:glycosyltransferase activity"/>
    <property type="evidence" value="ECO:0007669"/>
    <property type="project" value="UniProtKB-KW"/>
</dbReference>
<keyword evidence="4" id="KW-0328">Glycosyltransferase</keyword>
<dbReference type="Pfam" id="PF00535">
    <property type="entry name" value="Glycos_transf_2"/>
    <property type="match status" value="1"/>
</dbReference>
<dbReference type="EMBL" id="CP091430">
    <property type="protein sequence ID" value="UVI29684.1"/>
    <property type="molecule type" value="Genomic_DNA"/>
</dbReference>
<evidence type="ECO:0000313" key="4">
    <source>
        <dbReference type="EMBL" id="UVI29684.1"/>
    </source>
</evidence>
<dbReference type="CDD" id="cd00761">
    <property type="entry name" value="Glyco_tranf_GTA_type"/>
    <property type="match status" value="1"/>
</dbReference>
<dbReference type="InterPro" id="IPR050834">
    <property type="entry name" value="Glycosyltransf_2"/>
</dbReference>
<proteinExistence type="predicted"/>
<feature type="domain" description="Galactosyltransferase C-terminal" evidence="3">
    <location>
        <begin position="221"/>
        <end position="266"/>
    </location>
</feature>
<dbReference type="InterPro" id="IPR029044">
    <property type="entry name" value="Nucleotide-diphossugar_trans"/>
</dbReference>
<dbReference type="InterPro" id="IPR027791">
    <property type="entry name" value="Galactosyl_T_C"/>
</dbReference>
<name>A0ABY5S7N0_9BACL</name>
<reference evidence="4" key="1">
    <citation type="submission" date="2022-01" db="EMBL/GenBank/DDBJ databases">
        <title>Paenibacillus spongiae sp. nov., isolated from marine sponge.</title>
        <authorList>
            <person name="Li Z."/>
            <person name="Zhang M."/>
        </authorList>
    </citation>
    <scope>NUCLEOTIDE SEQUENCE</scope>
    <source>
        <strain evidence="4">PHS-Z3</strain>
    </source>
</reference>
<sequence>MGIKVSIIMPSYNRYPLNLLSLYALEYQKFDLSKMEVILVDDASSDDTPLLETYNPPYSFKYVRNKKRRGVSYSRNQGLKKAKGGIIIFLDAEMVVDPKYVEYNYRHHLTNEQAVVFNMGGMKVYSYLFPEFNTEQMNGVRHFAKINPSAGDRLKLYRQQIMDPSNIANYIKRIKEPVPLLDKKNMKSFSQIKPFVVRSPFAAKLHKMGGDIERCHLPWLVCGGNISLKKAVIDAVGGYDEDFTGWGAEDTEFAFRLHKAGIKFVIDPDLTRYHQEHPVLPTKKSEAKKNRVLLRKKHPVFDTYLVSVHKIYGIKYKFMNECVKHYYSLNRKFPGRYKEFNEALVLMLRQSFILQSQNKRIRKLLRKSGLEADPSAKKLIFSQRDEILASGKYRSLVKLFDILSKT</sequence>
<dbReference type="EC" id="2.4.-.-" evidence="4"/>
<evidence type="ECO:0000259" key="3">
    <source>
        <dbReference type="Pfam" id="PF02709"/>
    </source>
</evidence>
<protein>
    <submittedName>
        <fullName evidence="4">Glycosyltransferase</fullName>
        <ecNumber evidence="4">2.4.-.-</ecNumber>
    </submittedName>
</protein>
<evidence type="ECO:0000256" key="1">
    <source>
        <dbReference type="ARBA" id="ARBA00022679"/>
    </source>
</evidence>
<accession>A0ABY5S7N0</accession>
<dbReference type="PANTHER" id="PTHR43685">
    <property type="entry name" value="GLYCOSYLTRANSFERASE"/>
    <property type="match status" value="1"/>
</dbReference>
<dbReference type="SUPFAM" id="SSF53448">
    <property type="entry name" value="Nucleotide-diphospho-sugar transferases"/>
    <property type="match status" value="1"/>
</dbReference>